<dbReference type="Proteomes" id="UP000675881">
    <property type="component" value="Chromosome 13"/>
</dbReference>
<dbReference type="EMBL" id="HG994592">
    <property type="protein sequence ID" value="CAF2822575.1"/>
    <property type="molecule type" value="Genomic_DNA"/>
</dbReference>
<dbReference type="Pfam" id="PF13843">
    <property type="entry name" value="DDE_Tnp_1_7"/>
    <property type="match status" value="1"/>
</dbReference>
<dbReference type="InterPro" id="IPR029526">
    <property type="entry name" value="PGBD"/>
</dbReference>
<evidence type="ECO:0000259" key="1">
    <source>
        <dbReference type="Pfam" id="PF13843"/>
    </source>
</evidence>
<gene>
    <name evidence="2" type="ORF">LSAA_4146</name>
</gene>
<name>A0A7R8H313_LEPSM</name>
<dbReference type="PANTHER" id="PTHR47272">
    <property type="entry name" value="DDE_TNP_1_7 DOMAIN-CONTAINING PROTEIN"/>
    <property type="match status" value="1"/>
</dbReference>
<organism evidence="2 3">
    <name type="scientific">Lepeophtheirus salmonis</name>
    <name type="common">Salmon louse</name>
    <name type="synonym">Caligus salmonis</name>
    <dbReference type="NCBI Taxonomy" id="72036"/>
    <lineage>
        <taxon>Eukaryota</taxon>
        <taxon>Metazoa</taxon>
        <taxon>Ecdysozoa</taxon>
        <taxon>Arthropoda</taxon>
        <taxon>Crustacea</taxon>
        <taxon>Multicrustacea</taxon>
        <taxon>Hexanauplia</taxon>
        <taxon>Copepoda</taxon>
        <taxon>Siphonostomatoida</taxon>
        <taxon>Caligidae</taxon>
        <taxon>Lepeophtheirus</taxon>
    </lineage>
</organism>
<evidence type="ECO:0000313" key="3">
    <source>
        <dbReference type="Proteomes" id="UP000675881"/>
    </source>
</evidence>
<dbReference type="AlphaFoldDB" id="A0A7R8H313"/>
<proteinExistence type="predicted"/>
<protein>
    <submittedName>
        <fullName evidence="2">(salmon louse) hypothetical protein</fullName>
    </submittedName>
</protein>
<evidence type="ECO:0000313" key="2">
    <source>
        <dbReference type="EMBL" id="CAF2822575.1"/>
    </source>
</evidence>
<accession>A0A7R8H313</accession>
<keyword evidence="3" id="KW-1185">Reference proteome</keyword>
<sequence length="150" mass="17332">MYWQGSLGIDCIINAMSRDTFEEIKKYLHFNNNSILDNNCPNHEKLNDAIRKNCSCVPPEEHQSIDEQITPTKARISLKQYNPKKPHKWGYKGISRAGSSGYIYDFEVYTGNVWDRAQKTDNGLEISSEFGMTLSANIPHHRNYKLVYDN</sequence>
<reference evidence="2" key="1">
    <citation type="submission" date="2021-02" db="EMBL/GenBank/DDBJ databases">
        <authorList>
            <person name="Bekaert M."/>
        </authorList>
    </citation>
    <scope>NUCLEOTIDE SEQUENCE</scope>
    <source>
        <strain evidence="2">IoA-00</strain>
    </source>
</reference>
<dbReference type="PANTHER" id="PTHR47272:SF1">
    <property type="entry name" value="PIGGYBAC TRANSPOSABLE ELEMENT-DERIVED PROTEIN 3-LIKE"/>
    <property type="match status" value="1"/>
</dbReference>
<dbReference type="OrthoDB" id="6497536at2759"/>
<feature type="domain" description="PiggyBac transposable element-derived protein" evidence="1">
    <location>
        <begin position="1"/>
        <end position="150"/>
    </location>
</feature>